<feature type="compositionally biased region" description="Acidic residues" evidence="4">
    <location>
        <begin position="1108"/>
        <end position="1122"/>
    </location>
</feature>
<feature type="compositionally biased region" description="Basic and acidic residues" evidence="4">
    <location>
        <begin position="1159"/>
        <end position="1170"/>
    </location>
</feature>
<feature type="compositionally biased region" description="Gly residues" evidence="4">
    <location>
        <begin position="441"/>
        <end position="452"/>
    </location>
</feature>
<sequence length="1552" mass="166660">MLSTESFAGARALGEESLQMWDLNKRLEAYLARVKFLEEENEVLRAEIQSAKGSPAGESWRARYEEELRALRDALDRAFREKCTAELARDNLYEEVQQVKSRCQKEQAARDEAKRQLALGKKELEEERRAQIWLKERAVQLEKEVEALLEVHEEEKAGLDQEIASFSQSLETFRCAPVAFQPVEVEDYSKRLSEIWRGAVETYKTEVSQLEGSLCQAKENLWKAMEDNQQSQLQLQHLEKDLAGLKARKEMLEENLARQWQEQQGEAEKFQLAMEALEQEKQSLRAQIAQVLEDRQQLMHLKMSLSLEVATYSLPAKQPCGVSWGVQGEARLTPQCRHPPSPYLKLEASSSSKLAPVSTEPRRLLPRDPRASPSGFPRAEGRGWPAKTQSDALTPKSHSPSARELPKISAIIHTTAPLSQPGKAAPPLSPEPPSPVPRTPGGDGPAWPGGAGVELSQGKEHHPPGATGDTQDTCRLRYPAQLVSEALEDALKEMKDDAQPKEEPTLSAEWAPQDAHAPNEASEERAPSEGAGDGEAPRAEEGAGDAVLQGLGVESSALRDGATVPSGPHLCGTAASPSAAVSWEETGAWEEEMPTTPSPGEPEVVAQEGDMRVFSQVSTSWEEPERREDNVETLSMETSHPSEDEEGRGAQTPREEDDEQGEGMDVRDGGSPQREIESAVAVPVESHPVLPTERDVEDVALVEEEQEFEHQEMSECDTDQTAEEETGQEPCLEQEPLSIPEAVPAEEASSGAEEDEVGGEAPGRAESAEGEKGEAGPEALGAEDSWAGDAVGTGALGQESGAGEEPGDLQEKGFEEEELEQEEPEPELGEEPWSGEDDGNSQKPRPEEWVVTAEDTEGALGTEEPAWVDDTPTSAEGLESEDRDHTSPAEMEETQEDDEDAGSDGMSQQQPPVPETEPAPGLGRDGQEGTAEPPGQKGIQEPVGGPEEPRELQDEDTDNELSAELGQLERGSTGPAALQQVLGDGLESSESAEEDAEGAGEPEPAPGQGRCVELEDTLPDSTPLHLYEGEMLAAATASQNPPVCEETTETAPAPEIAPEGEGWMEGRDKPPTPTVLESREEEAEREAEGAEEEEGYFIISAPKQEVSSSEEAEISEDFEEITVEATEANKDELEAPREVSPVPDNKGNLEDFVGEADEEMKVPPEEPEMPKDEDEDDAGGFAAQLEEGPGAPEAGPGSPGAAGPLAGCPDEPAQGDTGTFKGPGHKEGLAAESDEELDGMIEPESEADRAETLPGCPLEQEEDEEEEEEEDKPGTDHHDAAMEAQEVPVSPPLDPTEQMSDEQPPTEEEALRGDSPALVGDEDPPEAHPAPPGAAPQQGGFPEVSEESPDAADLSAKLPADVMKDSDILEIVEQALEYNQELVMGVRAAEGQQRDPSGTELPGDTGEDSSPASSSQEEPTVQEATVQEVTADAALETEGPVRAENGLHREASLEDLAEFTEEVLNGIAGVPPAQELPADTTDPSAAMPPQPPTPGDAAATKLGDATPLGKHGGADAVPMPSPLGDDVLCLMAEQPPACRLRAEQEPWSLGDE</sequence>
<dbReference type="PANTHER" id="PTHR47051">
    <property type="entry name" value="NESTIN"/>
    <property type="match status" value="1"/>
</dbReference>
<feature type="compositionally biased region" description="Acidic residues" evidence="4">
    <location>
        <begin position="1079"/>
        <end position="1095"/>
    </location>
</feature>
<evidence type="ECO:0000313" key="7">
    <source>
        <dbReference type="Proteomes" id="UP000053872"/>
    </source>
</evidence>
<feature type="compositionally biased region" description="Basic and acidic residues" evidence="4">
    <location>
        <begin position="766"/>
        <end position="775"/>
    </location>
</feature>
<keyword evidence="7" id="KW-1185">Reference proteome</keyword>
<feature type="compositionally biased region" description="Acidic residues" evidence="4">
    <location>
        <begin position="890"/>
        <end position="902"/>
    </location>
</feature>
<feature type="compositionally biased region" description="Low complexity" evidence="4">
    <location>
        <begin position="741"/>
        <end position="751"/>
    </location>
</feature>
<feature type="compositionally biased region" description="Acidic residues" evidence="4">
    <location>
        <begin position="714"/>
        <end position="727"/>
    </location>
</feature>
<accession>A0A2I0LII4</accession>
<feature type="compositionally biased region" description="Low complexity" evidence="4">
    <location>
        <begin position="1182"/>
        <end position="1207"/>
    </location>
</feature>
<dbReference type="InterPro" id="IPR039008">
    <property type="entry name" value="IF_rod_dom"/>
</dbReference>
<feature type="compositionally biased region" description="Basic and acidic residues" evidence="4">
    <location>
        <begin position="360"/>
        <end position="370"/>
    </location>
</feature>
<dbReference type="PROSITE" id="PS51842">
    <property type="entry name" value="IF_ROD_2"/>
    <property type="match status" value="1"/>
</dbReference>
<feature type="compositionally biased region" description="Acidic residues" evidence="4">
    <location>
        <begin position="1259"/>
        <end position="1271"/>
    </location>
</feature>
<evidence type="ECO:0000256" key="1">
    <source>
        <dbReference type="ARBA" id="ARBA00022754"/>
    </source>
</evidence>
<feature type="region of interest" description="Disordered" evidence="4">
    <location>
        <begin position="1387"/>
        <end position="1454"/>
    </location>
</feature>
<comment type="caution">
    <text evidence="6">The sequence shown here is derived from an EMBL/GenBank/DDBJ whole genome shotgun (WGS) entry which is preliminary data.</text>
</comment>
<feature type="compositionally biased region" description="Basic and acidic residues" evidence="4">
    <location>
        <begin position="1439"/>
        <end position="1452"/>
    </location>
</feature>
<dbReference type="InterPro" id="IPR031211">
    <property type="entry name" value="Nestin"/>
</dbReference>
<dbReference type="GO" id="GO:0005882">
    <property type="term" value="C:intermediate filament"/>
    <property type="evidence" value="ECO:0007669"/>
    <property type="project" value="UniProtKB-KW"/>
</dbReference>
<feature type="coiled-coil region" evidence="3">
    <location>
        <begin position="221"/>
        <end position="301"/>
    </location>
</feature>
<feature type="region of interest" description="Disordered" evidence="4">
    <location>
        <begin position="341"/>
        <end position="1015"/>
    </location>
</feature>
<feature type="coiled-coil region" evidence="3">
    <location>
        <begin position="20"/>
        <end position="169"/>
    </location>
</feature>
<organism evidence="6 7">
    <name type="scientific">Columba livia</name>
    <name type="common">Rock dove</name>
    <dbReference type="NCBI Taxonomy" id="8932"/>
    <lineage>
        <taxon>Eukaryota</taxon>
        <taxon>Metazoa</taxon>
        <taxon>Chordata</taxon>
        <taxon>Craniata</taxon>
        <taxon>Vertebrata</taxon>
        <taxon>Euteleostomi</taxon>
        <taxon>Archelosauria</taxon>
        <taxon>Archosauria</taxon>
        <taxon>Dinosauria</taxon>
        <taxon>Saurischia</taxon>
        <taxon>Theropoda</taxon>
        <taxon>Coelurosauria</taxon>
        <taxon>Aves</taxon>
        <taxon>Neognathae</taxon>
        <taxon>Neoaves</taxon>
        <taxon>Columbimorphae</taxon>
        <taxon>Columbiformes</taxon>
        <taxon>Columbidae</taxon>
        <taxon>Columba</taxon>
    </lineage>
</organism>
<feature type="compositionally biased region" description="Polar residues" evidence="4">
    <location>
        <begin position="1408"/>
        <end position="1428"/>
    </location>
</feature>
<gene>
    <name evidence="6" type="primary">NES</name>
    <name evidence="6" type="ORF">A306_00014827</name>
</gene>
<feature type="region of interest" description="Disordered" evidence="4">
    <location>
        <begin position="1036"/>
        <end position="1363"/>
    </location>
</feature>
<dbReference type="GO" id="GO:0019215">
    <property type="term" value="F:intermediate filament binding"/>
    <property type="evidence" value="ECO:0007669"/>
    <property type="project" value="InterPro"/>
</dbReference>
<feature type="compositionally biased region" description="Basic and acidic residues" evidence="4">
    <location>
        <begin position="489"/>
        <end position="504"/>
    </location>
</feature>
<feature type="compositionally biased region" description="Pro residues" evidence="4">
    <location>
        <begin position="427"/>
        <end position="438"/>
    </location>
</feature>
<dbReference type="GO" id="GO:0030844">
    <property type="term" value="P:positive regulation of intermediate filament depolymerization"/>
    <property type="evidence" value="ECO:0007669"/>
    <property type="project" value="TreeGrafter"/>
</dbReference>
<feature type="compositionally biased region" description="Acidic residues" evidence="4">
    <location>
        <begin position="814"/>
        <end position="839"/>
    </location>
</feature>
<feature type="compositionally biased region" description="Acidic residues" evidence="4">
    <location>
        <begin position="695"/>
        <end position="707"/>
    </location>
</feature>
<feature type="compositionally biased region" description="Acidic residues" evidence="4">
    <location>
        <begin position="1232"/>
        <end position="1245"/>
    </location>
</feature>
<protein>
    <submittedName>
        <fullName evidence="6">Nestin</fullName>
    </submittedName>
</protein>
<evidence type="ECO:0000256" key="3">
    <source>
        <dbReference type="SAM" id="Coils"/>
    </source>
</evidence>
<reference evidence="6 7" key="1">
    <citation type="journal article" date="2013" name="Science">
        <title>Genomic diversity and evolution of the head crest in the rock pigeon.</title>
        <authorList>
            <person name="Shapiro M.D."/>
            <person name="Kronenberg Z."/>
            <person name="Li C."/>
            <person name="Domyan E.T."/>
            <person name="Pan H."/>
            <person name="Campbell M."/>
            <person name="Tan H."/>
            <person name="Huff C.D."/>
            <person name="Hu H."/>
            <person name="Vickrey A.I."/>
            <person name="Nielsen S.C."/>
            <person name="Stringham S.A."/>
            <person name="Hu H."/>
            <person name="Willerslev E."/>
            <person name="Gilbert M.T."/>
            <person name="Yandell M."/>
            <person name="Zhang G."/>
            <person name="Wang J."/>
        </authorList>
    </citation>
    <scope>NUCLEOTIDE SEQUENCE [LARGE SCALE GENOMIC DNA]</scope>
    <source>
        <tissue evidence="6">Blood</tissue>
    </source>
</reference>
<keyword evidence="1" id="KW-0403">Intermediate filament</keyword>
<dbReference type="GO" id="GO:0031730">
    <property type="term" value="F:CCR5 chemokine receptor binding"/>
    <property type="evidence" value="ECO:0007669"/>
    <property type="project" value="TreeGrafter"/>
</dbReference>
<feature type="compositionally biased region" description="Low complexity" evidence="4">
    <location>
        <begin position="1049"/>
        <end position="1061"/>
    </location>
</feature>
<dbReference type="Gene3D" id="1.20.5.170">
    <property type="match status" value="1"/>
</dbReference>
<dbReference type="Proteomes" id="UP000053872">
    <property type="component" value="Unassembled WGS sequence"/>
</dbReference>
<feature type="compositionally biased region" description="Basic and acidic residues" evidence="4">
    <location>
        <begin position="1127"/>
        <end position="1137"/>
    </location>
</feature>
<dbReference type="InParanoid" id="A0A2I0LII4"/>
<feature type="compositionally biased region" description="Polar residues" evidence="4">
    <location>
        <begin position="387"/>
        <end position="400"/>
    </location>
</feature>
<feature type="compositionally biased region" description="Acidic residues" evidence="4">
    <location>
        <begin position="990"/>
        <end position="1000"/>
    </location>
</feature>
<proteinExistence type="predicted"/>
<feature type="domain" description="IF rod" evidence="5">
    <location>
        <begin position="16"/>
        <end position="312"/>
    </location>
</feature>
<dbReference type="EMBL" id="AKCR02000401">
    <property type="protein sequence ID" value="PKK17183.1"/>
    <property type="molecule type" value="Genomic_DNA"/>
</dbReference>
<feature type="region of interest" description="Disordered" evidence="4">
    <location>
        <begin position="1471"/>
        <end position="1519"/>
    </location>
</feature>
<evidence type="ECO:0000313" key="6">
    <source>
        <dbReference type="EMBL" id="PKK17183.1"/>
    </source>
</evidence>
<dbReference type="SMART" id="SM01391">
    <property type="entry name" value="Filament"/>
    <property type="match status" value="1"/>
</dbReference>
<dbReference type="STRING" id="8932.A0A2I0LII4"/>
<dbReference type="Gene3D" id="1.20.5.1160">
    <property type="entry name" value="Vasodilator-stimulated phosphoprotein"/>
    <property type="match status" value="1"/>
</dbReference>
<feature type="compositionally biased region" description="Basic and acidic residues" evidence="4">
    <location>
        <begin position="1272"/>
        <end position="1281"/>
    </location>
</feature>
<keyword evidence="2 3" id="KW-0175">Coiled coil</keyword>
<dbReference type="SUPFAM" id="SSF64593">
    <property type="entry name" value="Intermediate filament protein, coiled coil region"/>
    <property type="match status" value="2"/>
</dbReference>
<dbReference type="Pfam" id="PF00038">
    <property type="entry name" value="Filament"/>
    <property type="match status" value="1"/>
</dbReference>
<name>A0A2I0LII4_COLLI</name>
<dbReference type="PANTHER" id="PTHR47051:SF1">
    <property type="entry name" value="NESTIN"/>
    <property type="match status" value="1"/>
</dbReference>
<evidence type="ECO:0000259" key="5">
    <source>
        <dbReference type="PROSITE" id="PS51842"/>
    </source>
</evidence>
<evidence type="ECO:0000256" key="2">
    <source>
        <dbReference type="ARBA" id="ARBA00023054"/>
    </source>
</evidence>
<evidence type="ECO:0000256" key="4">
    <source>
        <dbReference type="SAM" id="MobiDB-lite"/>
    </source>
</evidence>